<keyword evidence="2" id="KW-1185">Reference proteome</keyword>
<name>A0ABP9P7S3_9PSEU</name>
<evidence type="ECO:0000313" key="1">
    <source>
        <dbReference type="EMBL" id="GAA5139861.1"/>
    </source>
</evidence>
<gene>
    <name evidence="1" type="ORF">GCM10023320_76570</name>
</gene>
<protein>
    <submittedName>
        <fullName evidence="1">Uncharacterized protein</fullName>
    </submittedName>
</protein>
<reference evidence="2" key="1">
    <citation type="journal article" date="2019" name="Int. J. Syst. Evol. Microbiol.">
        <title>The Global Catalogue of Microorganisms (GCM) 10K type strain sequencing project: providing services to taxonomists for standard genome sequencing and annotation.</title>
        <authorList>
            <consortium name="The Broad Institute Genomics Platform"/>
            <consortium name="The Broad Institute Genome Sequencing Center for Infectious Disease"/>
            <person name="Wu L."/>
            <person name="Ma J."/>
        </authorList>
    </citation>
    <scope>NUCLEOTIDE SEQUENCE [LARGE SCALE GENOMIC DNA]</scope>
    <source>
        <strain evidence="2">JCM 18302</strain>
    </source>
</reference>
<sequence length="130" mass="14363">MGGPLTVERLLTTADVEDRAPDDGRVSVRARHDAVLTDGRRLLLLDDRGWASSATWTATSVAEVEETARMVVGPDEPAEGRTWKESQAGHWAYLARRLHGHGVRVDPGELRRLPHDVVLGDRLRARIARG</sequence>
<dbReference type="RefSeq" id="WP_345612293.1">
    <property type="nucleotide sequence ID" value="NZ_BAABJO010000045.1"/>
</dbReference>
<proteinExistence type="predicted"/>
<dbReference type="EMBL" id="BAABJO010000045">
    <property type="protein sequence ID" value="GAA5139861.1"/>
    <property type="molecule type" value="Genomic_DNA"/>
</dbReference>
<evidence type="ECO:0000313" key="2">
    <source>
        <dbReference type="Proteomes" id="UP001500804"/>
    </source>
</evidence>
<organism evidence="1 2">
    <name type="scientific">Pseudonocardia adelaidensis</name>
    <dbReference type="NCBI Taxonomy" id="648754"/>
    <lineage>
        <taxon>Bacteria</taxon>
        <taxon>Bacillati</taxon>
        <taxon>Actinomycetota</taxon>
        <taxon>Actinomycetes</taxon>
        <taxon>Pseudonocardiales</taxon>
        <taxon>Pseudonocardiaceae</taxon>
        <taxon>Pseudonocardia</taxon>
    </lineage>
</organism>
<accession>A0ABP9P7S3</accession>
<comment type="caution">
    <text evidence="1">The sequence shown here is derived from an EMBL/GenBank/DDBJ whole genome shotgun (WGS) entry which is preliminary data.</text>
</comment>
<dbReference type="Proteomes" id="UP001500804">
    <property type="component" value="Unassembled WGS sequence"/>
</dbReference>